<feature type="domain" description="C2H2-type" evidence="16">
    <location>
        <begin position="152"/>
        <end position="181"/>
    </location>
</feature>
<dbReference type="Pfam" id="PF22110">
    <property type="entry name" value="TFIIIA_zf-C2H2"/>
    <property type="match status" value="1"/>
</dbReference>
<evidence type="ECO:0000256" key="2">
    <source>
        <dbReference type="ARBA" id="ARBA00022517"/>
    </source>
</evidence>
<proteinExistence type="predicted"/>
<evidence type="ECO:0000256" key="15">
    <source>
        <dbReference type="SAM" id="MobiDB-lite"/>
    </source>
</evidence>
<keyword evidence="5 14" id="KW-0863">Zinc-finger</keyword>
<evidence type="ECO:0000256" key="5">
    <source>
        <dbReference type="ARBA" id="ARBA00022771"/>
    </source>
</evidence>
<dbReference type="FunFam" id="3.30.160.60:FF:000125">
    <property type="entry name" value="Putative zinc finger protein 143"/>
    <property type="match status" value="1"/>
</dbReference>
<name>A0A6B0RBG9_9CETA</name>
<dbReference type="FunFam" id="3.30.160.60:FF:001572">
    <property type="entry name" value="General transcription factor IIIA"/>
    <property type="match status" value="1"/>
</dbReference>
<keyword evidence="4" id="KW-0677">Repeat</keyword>
<keyword evidence="11" id="KW-0539">Nucleus</keyword>
<feature type="domain" description="C2H2-type" evidence="16">
    <location>
        <begin position="244"/>
        <end position="273"/>
    </location>
</feature>
<keyword evidence="6" id="KW-0862">Zinc</keyword>
<dbReference type="GO" id="GO:0003723">
    <property type="term" value="F:RNA binding"/>
    <property type="evidence" value="ECO:0007669"/>
    <property type="project" value="UniProtKB-KW"/>
</dbReference>
<evidence type="ECO:0000256" key="11">
    <source>
        <dbReference type="ARBA" id="ARBA00023242"/>
    </source>
</evidence>
<dbReference type="FunFam" id="3.30.160.60:FF:001610">
    <property type="entry name" value="transcription factor IIIA"/>
    <property type="match status" value="1"/>
</dbReference>
<feature type="region of interest" description="Disordered" evidence="15">
    <location>
        <begin position="417"/>
        <end position="471"/>
    </location>
</feature>
<dbReference type="GO" id="GO:0005634">
    <property type="term" value="C:nucleus"/>
    <property type="evidence" value="ECO:0007669"/>
    <property type="project" value="UniProtKB-SubCell"/>
</dbReference>
<evidence type="ECO:0000256" key="7">
    <source>
        <dbReference type="ARBA" id="ARBA00022884"/>
    </source>
</evidence>
<feature type="domain" description="C2H2-type" evidence="16">
    <location>
        <begin position="274"/>
        <end position="300"/>
    </location>
</feature>
<feature type="domain" description="C2H2-type" evidence="16">
    <location>
        <begin position="182"/>
        <end position="211"/>
    </location>
</feature>
<dbReference type="InterPro" id="IPR051061">
    <property type="entry name" value="Zinc_finger_trans_reg"/>
</dbReference>
<dbReference type="InterPro" id="IPR013087">
    <property type="entry name" value="Znf_C2H2_type"/>
</dbReference>
<evidence type="ECO:0000256" key="4">
    <source>
        <dbReference type="ARBA" id="ARBA00022737"/>
    </source>
</evidence>
<keyword evidence="9" id="KW-0238">DNA-binding</keyword>
<dbReference type="FunFam" id="3.30.160.60:FF:001998">
    <property type="entry name" value="Transcription factor IIIA"/>
    <property type="match status" value="1"/>
</dbReference>
<gene>
    <name evidence="17" type="ORF">E5288_WYG016658</name>
</gene>
<dbReference type="Pfam" id="PF00096">
    <property type="entry name" value="zf-C2H2"/>
    <property type="match status" value="5"/>
</dbReference>
<dbReference type="Gene3D" id="3.30.160.60">
    <property type="entry name" value="Classic Zinc Finger"/>
    <property type="match status" value="8"/>
</dbReference>
<dbReference type="EMBL" id="VBQZ03000022">
    <property type="protein sequence ID" value="MXQ84813.1"/>
    <property type="molecule type" value="Genomic_DNA"/>
</dbReference>
<evidence type="ECO:0000256" key="8">
    <source>
        <dbReference type="ARBA" id="ARBA00023015"/>
    </source>
</evidence>
<evidence type="ECO:0000256" key="10">
    <source>
        <dbReference type="ARBA" id="ARBA00023163"/>
    </source>
</evidence>
<accession>A0A6B0RBG9</accession>
<reference evidence="17" key="1">
    <citation type="submission" date="2019-10" db="EMBL/GenBank/DDBJ databases">
        <title>The sequence and de novo assembly of the wild yak genome.</title>
        <authorList>
            <person name="Liu Y."/>
        </authorList>
    </citation>
    <scope>NUCLEOTIDE SEQUENCE [LARGE SCALE GENOMIC DNA]</scope>
    <source>
        <strain evidence="17">WY2019</strain>
    </source>
</reference>
<protein>
    <recommendedName>
        <fullName evidence="12">Transcription factor IIIA</fullName>
    </recommendedName>
</protein>
<organism evidence="17 18">
    <name type="scientific">Bos mutus</name>
    <name type="common">wild yak</name>
    <dbReference type="NCBI Taxonomy" id="72004"/>
    <lineage>
        <taxon>Eukaryota</taxon>
        <taxon>Metazoa</taxon>
        <taxon>Chordata</taxon>
        <taxon>Craniata</taxon>
        <taxon>Vertebrata</taxon>
        <taxon>Euteleostomi</taxon>
        <taxon>Mammalia</taxon>
        <taxon>Eutheria</taxon>
        <taxon>Laurasiatheria</taxon>
        <taxon>Artiodactyla</taxon>
        <taxon>Ruminantia</taxon>
        <taxon>Pecora</taxon>
        <taxon>Bovidae</taxon>
        <taxon>Bovinae</taxon>
        <taxon>Bos</taxon>
    </lineage>
</organism>
<keyword evidence="8" id="KW-0805">Transcription regulation</keyword>
<sequence length="471" mass="52772">MLKGKSSQKLQFHEIATAIVEVSTASENSQLVVKPAAYGARTVDTLRDYFLNEPMNSSFTAGLLCQLCSLPRPALRQGAGRRGFTKTPEPFFNRWSAVLRHVGRHVAERLAQGNLEPPASVAEAVSSLTIADAFVAAGEGAAPPPQAPPRSFICSFPSCSAAYNKAWKLDAHLCRHTGERPFVCDHEGCGKAFVRNYHLSRHALIHTGEKPFVCTASGCEQKFNTKSNLKKHFERKHENQQKQYTCSFEGCEKTFKKHQQLKTHQCQHTNEPLFKCAHEGCGKHFASPSSLKRHGKVHEGYICQKQCSFVAKTWTELLKHMRETHKEDIRCGVCQKTFKRKDFLRQHMRMHAPERDVCRCPRAGCGRTYTTAFNLQSHILSFHEQQRPFVCEHAGCGKTFAMKQSLSRHAVVHDPNMKKTKVRPSRGKRSLASRLSGYVPPKRTQGQAVPLPRNGEPLSCMEGHALSTSPC</sequence>
<keyword evidence="10" id="KW-0804">Transcription</keyword>
<dbReference type="SUPFAM" id="SSF57667">
    <property type="entry name" value="beta-beta-alpha zinc fingers"/>
    <property type="match status" value="6"/>
</dbReference>
<keyword evidence="3" id="KW-0479">Metal-binding</keyword>
<dbReference type="SMART" id="SM00355">
    <property type="entry name" value="ZnF_C2H2"/>
    <property type="match status" value="9"/>
</dbReference>
<evidence type="ECO:0000256" key="1">
    <source>
        <dbReference type="ARBA" id="ARBA00004123"/>
    </source>
</evidence>
<dbReference type="PROSITE" id="PS00028">
    <property type="entry name" value="ZINC_FINGER_C2H2_1"/>
    <property type="match status" value="8"/>
</dbReference>
<dbReference type="InterPro" id="IPR054599">
    <property type="entry name" value="TFIIIA_Zfn-C2H2"/>
</dbReference>
<dbReference type="FunFam" id="3.30.160.60:FF:001102">
    <property type="entry name" value="Transcription factor IIIA"/>
    <property type="match status" value="1"/>
</dbReference>
<dbReference type="Proteomes" id="UP000322234">
    <property type="component" value="Unassembled WGS sequence"/>
</dbReference>
<evidence type="ECO:0000313" key="17">
    <source>
        <dbReference type="EMBL" id="MXQ84813.1"/>
    </source>
</evidence>
<dbReference type="PANTHER" id="PTHR46179">
    <property type="entry name" value="ZINC FINGER PROTEIN"/>
    <property type="match status" value="1"/>
</dbReference>
<evidence type="ECO:0000256" key="3">
    <source>
        <dbReference type="ARBA" id="ARBA00022723"/>
    </source>
</evidence>
<dbReference type="InterPro" id="IPR036236">
    <property type="entry name" value="Znf_C2H2_sf"/>
</dbReference>
<dbReference type="PROSITE" id="PS50157">
    <property type="entry name" value="ZINC_FINGER_C2H2_2"/>
    <property type="match status" value="8"/>
</dbReference>
<feature type="domain" description="C2H2-type" evidence="16">
    <location>
        <begin position="389"/>
        <end position="418"/>
    </location>
</feature>
<keyword evidence="18" id="KW-1185">Reference proteome</keyword>
<evidence type="ECO:0000256" key="13">
    <source>
        <dbReference type="ARBA" id="ARBA00060179"/>
    </source>
</evidence>
<evidence type="ECO:0000256" key="9">
    <source>
        <dbReference type="ARBA" id="ARBA00023125"/>
    </source>
</evidence>
<feature type="compositionally biased region" description="Basic residues" evidence="15">
    <location>
        <begin position="418"/>
        <end position="431"/>
    </location>
</feature>
<dbReference type="FunFam" id="3.30.160.60:FF:001810">
    <property type="entry name" value="General transcription factor IIIA"/>
    <property type="match status" value="1"/>
</dbReference>
<keyword evidence="2" id="KW-0690">Ribosome biogenesis</keyword>
<comment type="caution">
    <text evidence="17">The sequence shown here is derived from an EMBL/GenBank/DDBJ whole genome shotgun (WGS) entry which is preliminary data.</text>
</comment>
<evidence type="ECO:0000256" key="6">
    <source>
        <dbReference type="ARBA" id="ARBA00022833"/>
    </source>
</evidence>
<dbReference type="GO" id="GO:0042254">
    <property type="term" value="P:ribosome biogenesis"/>
    <property type="evidence" value="ECO:0007669"/>
    <property type="project" value="UniProtKB-KW"/>
</dbReference>
<feature type="domain" description="C2H2-type" evidence="16">
    <location>
        <begin position="329"/>
        <end position="356"/>
    </location>
</feature>
<feature type="domain" description="C2H2-type" evidence="16">
    <location>
        <begin position="358"/>
        <end position="388"/>
    </location>
</feature>
<dbReference type="AlphaFoldDB" id="A0A6B0RBG9"/>
<evidence type="ECO:0000256" key="14">
    <source>
        <dbReference type="PROSITE-ProRule" id="PRU00042"/>
    </source>
</evidence>
<dbReference type="GO" id="GO:0003677">
    <property type="term" value="F:DNA binding"/>
    <property type="evidence" value="ECO:0007669"/>
    <property type="project" value="UniProtKB-KW"/>
</dbReference>
<feature type="domain" description="C2H2-type" evidence="16">
    <location>
        <begin position="212"/>
        <end position="242"/>
    </location>
</feature>
<evidence type="ECO:0000256" key="12">
    <source>
        <dbReference type="ARBA" id="ARBA00040434"/>
    </source>
</evidence>
<comment type="subcellular location">
    <subcellularLocation>
        <location evidence="1">Nucleus</location>
    </subcellularLocation>
</comment>
<comment type="function">
    <text evidence="13">Involved in ribosomal large subunit biogenesis. Binds the approximately 50 base pairs internal control region (ICR) of 5S ribosomal RNA genes. It is required for their RNA polymerase III-dependent transcription and may also maintain the transcription of other genes. Also binds the transcribed 5S RNA's.</text>
</comment>
<keyword evidence="7" id="KW-0694">RNA-binding</keyword>
<dbReference type="FunFam" id="3.30.160.60:FF:001347">
    <property type="entry name" value="Transcription factor IIIA"/>
    <property type="match status" value="1"/>
</dbReference>
<evidence type="ECO:0000313" key="18">
    <source>
        <dbReference type="Proteomes" id="UP000322234"/>
    </source>
</evidence>
<dbReference type="GO" id="GO:0008270">
    <property type="term" value="F:zinc ion binding"/>
    <property type="evidence" value="ECO:0007669"/>
    <property type="project" value="UniProtKB-KW"/>
</dbReference>
<evidence type="ECO:0000259" key="16">
    <source>
        <dbReference type="PROSITE" id="PS50157"/>
    </source>
</evidence>
<dbReference type="PANTHER" id="PTHR46179:SF1">
    <property type="entry name" value="TRANSCRIPTION FACTOR IIIA"/>
    <property type="match status" value="1"/>
</dbReference>